<dbReference type="InterPro" id="IPR018306">
    <property type="entry name" value="Phage_T5_Orf172_DNA-bd"/>
</dbReference>
<dbReference type="AlphaFoldDB" id="A0A1H6WZW6"/>
<evidence type="ECO:0000256" key="1">
    <source>
        <dbReference type="SAM" id="Coils"/>
    </source>
</evidence>
<name>A0A1H6WZW6_9FIRM</name>
<evidence type="ECO:0000259" key="2">
    <source>
        <dbReference type="SMART" id="SM00974"/>
    </source>
</evidence>
<sequence length="442" mass="52071">MGLFNKKELQRIDELERELKEKNYQLDQANKIVEETKGKTILEIDMMIDSKNKEKDGIASVIQELISNKNELENKIDQLNQSIESKEKEIKQLDDDVALLEFGFYEPKYNCLNSKEYAEKIKEVRSKQKEMVKAKQALHYFDSWTLDGSLSKGRAMNNDNMKMYMRAYNNECDNLISKVKFNNIEKIKERIKKVGVQLDNLNKRSKLSITNMYEKLKIEELELCYEYERKKQEEKDLLREQREQEREEAKLKAEIKAAKAKVNKDINQFNNALKALLEREKDISESELDEWKKQVEEIQTKISEKNDELEDIDYREMNAKAGYVYVISNIGAFGENVFKIGMTRRLEPQDRIDELGSASVPFKFDVHAMIFSDDAPKLEAMLHKTFEKNKMNMINQRKEFFNVSLAEIEKAVHDNYDPLVQFKEVPDAEQYRESQKIKEIQG</sequence>
<dbReference type="Pfam" id="PF10544">
    <property type="entry name" value="T5orf172"/>
    <property type="match status" value="1"/>
</dbReference>
<reference evidence="4" key="1">
    <citation type="submission" date="2016-10" db="EMBL/GenBank/DDBJ databases">
        <authorList>
            <person name="Varghese N."/>
        </authorList>
    </citation>
    <scope>NUCLEOTIDE SEQUENCE [LARGE SCALE GENOMIC DNA]</scope>
    <source>
        <strain evidence="4">DSM 20406</strain>
    </source>
</reference>
<dbReference type="Proteomes" id="UP000183028">
    <property type="component" value="Unassembled WGS sequence"/>
</dbReference>
<dbReference type="Pfam" id="PF13250">
    <property type="entry name" value="SNIPE"/>
    <property type="match status" value="1"/>
</dbReference>
<keyword evidence="4" id="KW-1185">Reference proteome</keyword>
<dbReference type="OrthoDB" id="9811665at2"/>
<dbReference type="SMART" id="SM00974">
    <property type="entry name" value="T5orf172"/>
    <property type="match status" value="1"/>
</dbReference>
<dbReference type="InterPro" id="IPR025280">
    <property type="entry name" value="SNIPE"/>
</dbReference>
<keyword evidence="1" id="KW-0175">Coiled coil</keyword>
<feature type="domain" description="Bacteriophage T5 Orf172 DNA-binding" evidence="2">
    <location>
        <begin position="332"/>
        <end position="415"/>
    </location>
</feature>
<dbReference type="RefSeq" id="WP_074732690.1">
    <property type="nucleotide sequence ID" value="NZ_FNYK01000069.1"/>
</dbReference>
<organism evidence="3 4">
    <name type="scientific">Sharpea azabuensis</name>
    <dbReference type="NCBI Taxonomy" id="322505"/>
    <lineage>
        <taxon>Bacteria</taxon>
        <taxon>Bacillati</taxon>
        <taxon>Bacillota</taxon>
        <taxon>Erysipelotrichia</taxon>
        <taxon>Erysipelotrichales</taxon>
        <taxon>Coprobacillaceae</taxon>
        <taxon>Sharpea</taxon>
    </lineage>
</organism>
<feature type="coiled-coil region" evidence="1">
    <location>
        <begin position="5"/>
        <end position="137"/>
    </location>
</feature>
<dbReference type="EMBL" id="FNYK01000069">
    <property type="protein sequence ID" value="SEJ17835.1"/>
    <property type="molecule type" value="Genomic_DNA"/>
</dbReference>
<accession>A0A1H6WZW6</accession>
<protein>
    <recommendedName>
        <fullName evidence="2">Bacteriophage T5 Orf172 DNA-binding domain-containing protein</fullName>
    </recommendedName>
</protein>
<feature type="coiled-coil region" evidence="1">
    <location>
        <begin position="184"/>
        <end position="315"/>
    </location>
</feature>
<gene>
    <name evidence="3" type="ORF">SAMN04487834_10698</name>
</gene>
<proteinExistence type="predicted"/>
<evidence type="ECO:0000313" key="4">
    <source>
        <dbReference type="Proteomes" id="UP000183028"/>
    </source>
</evidence>
<evidence type="ECO:0000313" key="3">
    <source>
        <dbReference type="EMBL" id="SEJ17835.1"/>
    </source>
</evidence>